<evidence type="ECO:0000313" key="2">
    <source>
        <dbReference type="EMBL" id="RKX68144.1"/>
    </source>
</evidence>
<reference evidence="2 3" key="1">
    <citation type="submission" date="2018-06" db="EMBL/GenBank/DDBJ databases">
        <title>Extensive metabolic versatility and redundancy in microbially diverse, dynamic hydrothermal sediments.</title>
        <authorList>
            <person name="Dombrowski N."/>
            <person name="Teske A."/>
            <person name="Baker B.J."/>
        </authorList>
    </citation>
    <scope>NUCLEOTIDE SEQUENCE [LARGE SCALE GENOMIC DNA]</scope>
    <source>
        <strain evidence="2">B35_G9</strain>
    </source>
</reference>
<organism evidence="2 3">
    <name type="scientific">candidate division TA06 bacterium</name>
    <dbReference type="NCBI Taxonomy" id="2250710"/>
    <lineage>
        <taxon>Bacteria</taxon>
        <taxon>Bacteria division TA06</taxon>
    </lineage>
</organism>
<dbReference type="AlphaFoldDB" id="A0A660SBH1"/>
<proteinExistence type="predicted"/>
<evidence type="ECO:0000313" key="3">
    <source>
        <dbReference type="Proteomes" id="UP000282321"/>
    </source>
</evidence>
<accession>A0A660SBH1</accession>
<keyword evidence="1" id="KW-0472">Membrane</keyword>
<dbReference type="Proteomes" id="UP000282321">
    <property type="component" value="Unassembled WGS sequence"/>
</dbReference>
<name>A0A660SBH1_UNCT6</name>
<comment type="caution">
    <text evidence="2">The sequence shown here is derived from an EMBL/GenBank/DDBJ whole genome shotgun (WGS) entry which is preliminary data.</text>
</comment>
<gene>
    <name evidence="2" type="ORF">DRP44_00260</name>
</gene>
<dbReference type="InterPro" id="IPR021457">
    <property type="entry name" value="DUF3108"/>
</dbReference>
<feature type="transmembrane region" description="Helical" evidence="1">
    <location>
        <begin position="26"/>
        <end position="47"/>
    </location>
</feature>
<dbReference type="Pfam" id="PF11306">
    <property type="entry name" value="DUF3108"/>
    <property type="match status" value="1"/>
</dbReference>
<evidence type="ECO:0008006" key="4">
    <source>
        <dbReference type="Google" id="ProtNLM"/>
    </source>
</evidence>
<dbReference type="EMBL" id="QNBC01000002">
    <property type="protein sequence ID" value="RKX68144.1"/>
    <property type="molecule type" value="Genomic_DNA"/>
</dbReference>
<evidence type="ECO:0000256" key="1">
    <source>
        <dbReference type="SAM" id="Phobius"/>
    </source>
</evidence>
<keyword evidence="1" id="KW-0812">Transmembrane</keyword>
<protein>
    <recommendedName>
        <fullName evidence="4">DUF3108 domain-containing protein</fullName>
    </recommendedName>
</protein>
<sequence length="259" mass="29422">MILVFISARKIADFGLKNKSLTKDVVLVYIIFMKKILFYFVLFLSVLPLNAISLGDSLVFNVKYTFFRGKTRCRVDSVSEVNGNPVYCINYSTKISSKISIKALLFLDTTDLVPVKILTWNNTFGKKSHGKALFYQKEKLAKFYQWKGESLDSNIFRRKEKVQDVLTLPFFLMSIPFDSLDGKEFGLLQGEFKLKVVGSDTLKVNINGKKHKLPVIHVKSIPDILDAYISNDSLHLPVIVNAKQSFGSMKLSLSNFKLN</sequence>
<keyword evidence="1" id="KW-1133">Transmembrane helix</keyword>